<keyword evidence="1" id="KW-0732">Signal</keyword>
<evidence type="ECO:0000256" key="1">
    <source>
        <dbReference type="SAM" id="SignalP"/>
    </source>
</evidence>
<dbReference type="Proteomes" id="UP000245591">
    <property type="component" value="Unassembled WGS sequence"/>
</dbReference>
<reference evidence="2 4" key="1">
    <citation type="journal article" date="2018" name="MBio">
        <title>Comparative Genomics Reveals the Core Gene Toolbox for the Fungus-Insect Symbiosis.</title>
        <authorList>
            <person name="Wang Y."/>
            <person name="Stata M."/>
            <person name="Wang W."/>
            <person name="Stajich J.E."/>
            <person name="White M.M."/>
            <person name="Moncalvo J.M."/>
        </authorList>
    </citation>
    <scope>NUCLEOTIDE SEQUENCE [LARGE SCALE GENOMIC DNA]</scope>
    <source>
        <strain evidence="2 4">AUS-126-30</strain>
    </source>
</reference>
<feature type="signal peptide" evidence="1">
    <location>
        <begin position="1"/>
        <end position="17"/>
    </location>
</feature>
<organism evidence="2 4">
    <name type="scientific">Smittium angustum</name>
    <dbReference type="NCBI Taxonomy" id="133377"/>
    <lineage>
        <taxon>Eukaryota</taxon>
        <taxon>Fungi</taxon>
        <taxon>Fungi incertae sedis</taxon>
        <taxon>Zoopagomycota</taxon>
        <taxon>Kickxellomycotina</taxon>
        <taxon>Harpellomycetes</taxon>
        <taxon>Harpellales</taxon>
        <taxon>Legeriomycetaceae</taxon>
        <taxon>Smittium</taxon>
    </lineage>
</organism>
<dbReference type="AlphaFoldDB" id="A0A2U1IV06"/>
<sequence length="101" mass="11183">MKLFSLLFVSVPFSIHAYKLTAFSSFSCTGDLLYETTFEAGECTILSNFYSAKFPSTGTIKLFSSLDCTDTPVTPSELEKGEDGCFTDNDRVLYKAVIYTP</sequence>
<accession>A0A2U1IV06</accession>
<comment type="caution">
    <text evidence="2">The sequence shown here is derived from an EMBL/GenBank/DDBJ whole genome shotgun (WGS) entry which is preliminary data.</text>
</comment>
<gene>
    <name evidence="3" type="ORF">BB558_002079</name>
    <name evidence="2" type="ORF">BB558_007439</name>
</gene>
<evidence type="ECO:0000313" key="2">
    <source>
        <dbReference type="EMBL" id="PVZ96641.1"/>
    </source>
</evidence>
<protein>
    <submittedName>
        <fullName evidence="2">Uncharacterized protein</fullName>
    </submittedName>
</protein>
<evidence type="ECO:0000313" key="3">
    <source>
        <dbReference type="EMBL" id="PWA01789.1"/>
    </source>
</evidence>
<evidence type="ECO:0000313" key="4">
    <source>
        <dbReference type="Proteomes" id="UP000245591"/>
    </source>
</evidence>
<dbReference type="EMBL" id="MBFU01000131">
    <property type="protein sequence ID" value="PWA01789.1"/>
    <property type="molecule type" value="Genomic_DNA"/>
</dbReference>
<name>A0A2U1IV06_SMIAN</name>
<keyword evidence="4" id="KW-1185">Reference proteome</keyword>
<feature type="chain" id="PRO_5044580839" evidence="1">
    <location>
        <begin position="18"/>
        <end position="101"/>
    </location>
</feature>
<proteinExistence type="predicted"/>
<dbReference type="EMBL" id="MBFU01001223">
    <property type="protein sequence ID" value="PVZ96641.1"/>
    <property type="molecule type" value="Genomic_DNA"/>
</dbReference>